<evidence type="ECO:0000259" key="6">
    <source>
        <dbReference type="PROSITE" id="PS50977"/>
    </source>
</evidence>
<gene>
    <name evidence="7" type="primary">pksA</name>
    <name evidence="7" type="ORF">Atai01_45040</name>
</gene>
<keyword evidence="8" id="KW-1185">Reference proteome</keyword>
<evidence type="ECO:0000256" key="1">
    <source>
        <dbReference type="ARBA" id="ARBA00022491"/>
    </source>
</evidence>
<sequence>MPKQVDHQQRRAQIAEAVCRLTAQHGLDAVSLRQVAAEAGVSMGRVQHYFTTKDEMLLFAFRTISEQVEQRMRAAALTPGETSGPHELLRAMLLEMLPLSEQAKVEAPVLAAFLARAVVAPDLADFLATDAGRLREFVAAQIGGVQPAATLEAAMLLALVDGLMLQLLTGQIDEPTALATLDHHLNRIFGTATRQHPTVSSPTNS</sequence>
<dbReference type="InterPro" id="IPR009057">
    <property type="entry name" value="Homeodomain-like_sf"/>
</dbReference>
<proteinExistence type="predicted"/>
<dbReference type="Pfam" id="PF13977">
    <property type="entry name" value="TetR_C_6"/>
    <property type="match status" value="1"/>
</dbReference>
<name>A0A9W6R5K4_9PSEU</name>
<dbReference type="SUPFAM" id="SSF48498">
    <property type="entry name" value="Tetracyclin repressor-like, C-terminal domain"/>
    <property type="match status" value="1"/>
</dbReference>
<dbReference type="GO" id="GO:0003700">
    <property type="term" value="F:DNA-binding transcription factor activity"/>
    <property type="evidence" value="ECO:0007669"/>
    <property type="project" value="TreeGrafter"/>
</dbReference>
<evidence type="ECO:0000313" key="8">
    <source>
        <dbReference type="Proteomes" id="UP001165136"/>
    </source>
</evidence>
<keyword evidence="2" id="KW-0805">Transcription regulation</keyword>
<dbReference type="SUPFAM" id="SSF46689">
    <property type="entry name" value="Homeodomain-like"/>
    <property type="match status" value="1"/>
</dbReference>
<dbReference type="Pfam" id="PF00440">
    <property type="entry name" value="TetR_N"/>
    <property type="match status" value="1"/>
</dbReference>
<accession>A0A9W6R5K4</accession>
<evidence type="ECO:0000256" key="3">
    <source>
        <dbReference type="ARBA" id="ARBA00023125"/>
    </source>
</evidence>
<evidence type="ECO:0000256" key="2">
    <source>
        <dbReference type="ARBA" id="ARBA00023015"/>
    </source>
</evidence>
<keyword evidence="1" id="KW-0678">Repressor</keyword>
<dbReference type="GO" id="GO:0000976">
    <property type="term" value="F:transcription cis-regulatory region binding"/>
    <property type="evidence" value="ECO:0007669"/>
    <property type="project" value="TreeGrafter"/>
</dbReference>
<feature type="DNA-binding region" description="H-T-H motif" evidence="5">
    <location>
        <begin position="31"/>
        <end position="50"/>
    </location>
</feature>
<dbReference type="RefSeq" id="WP_285488049.1">
    <property type="nucleotide sequence ID" value="NZ_BSTI01000009.1"/>
</dbReference>
<protein>
    <submittedName>
        <fullName evidence="7">HTH-type transcriptional regulator PksA</fullName>
    </submittedName>
</protein>
<dbReference type="Gene3D" id="1.10.357.10">
    <property type="entry name" value="Tetracycline Repressor, domain 2"/>
    <property type="match status" value="1"/>
</dbReference>
<dbReference type="PROSITE" id="PS50977">
    <property type="entry name" value="HTH_TETR_2"/>
    <property type="match status" value="1"/>
</dbReference>
<dbReference type="InterPro" id="IPR001647">
    <property type="entry name" value="HTH_TetR"/>
</dbReference>
<dbReference type="Proteomes" id="UP001165136">
    <property type="component" value="Unassembled WGS sequence"/>
</dbReference>
<reference evidence="7" key="1">
    <citation type="submission" date="2023-03" db="EMBL/GenBank/DDBJ databases">
        <title>Amycolatopsis taiwanensis NBRC 103393.</title>
        <authorList>
            <person name="Ichikawa N."/>
            <person name="Sato H."/>
            <person name="Tonouchi N."/>
        </authorList>
    </citation>
    <scope>NUCLEOTIDE SEQUENCE</scope>
    <source>
        <strain evidence="7">NBRC 103393</strain>
    </source>
</reference>
<feature type="domain" description="HTH tetR-type" evidence="6">
    <location>
        <begin position="8"/>
        <end position="68"/>
    </location>
</feature>
<organism evidence="7 8">
    <name type="scientific">Amycolatopsis taiwanensis</name>
    <dbReference type="NCBI Taxonomy" id="342230"/>
    <lineage>
        <taxon>Bacteria</taxon>
        <taxon>Bacillati</taxon>
        <taxon>Actinomycetota</taxon>
        <taxon>Actinomycetes</taxon>
        <taxon>Pseudonocardiales</taxon>
        <taxon>Pseudonocardiaceae</taxon>
        <taxon>Amycolatopsis</taxon>
    </lineage>
</organism>
<evidence type="ECO:0000313" key="7">
    <source>
        <dbReference type="EMBL" id="GLY67885.1"/>
    </source>
</evidence>
<dbReference type="InterPro" id="IPR050109">
    <property type="entry name" value="HTH-type_TetR-like_transc_reg"/>
</dbReference>
<dbReference type="PANTHER" id="PTHR30055:SF226">
    <property type="entry name" value="HTH-TYPE TRANSCRIPTIONAL REGULATOR PKSA"/>
    <property type="match status" value="1"/>
</dbReference>
<evidence type="ECO:0000256" key="4">
    <source>
        <dbReference type="ARBA" id="ARBA00023163"/>
    </source>
</evidence>
<dbReference type="AlphaFoldDB" id="A0A9W6R5K4"/>
<dbReference type="PRINTS" id="PR00455">
    <property type="entry name" value="HTHTETR"/>
</dbReference>
<keyword evidence="4" id="KW-0804">Transcription</keyword>
<dbReference type="PANTHER" id="PTHR30055">
    <property type="entry name" value="HTH-TYPE TRANSCRIPTIONAL REGULATOR RUTR"/>
    <property type="match status" value="1"/>
</dbReference>
<keyword evidence="3 5" id="KW-0238">DNA-binding</keyword>
<dbReference type="EMBL" id="BSTI01000009">
    <property type="protein sequence ID" value="GLY67885.1"/>
    <property type="molecule type" value="Genomic_DNA"/>
</dbReference>
<comment type="caution">
    <text evidence="7">The sequence shown here is derived from an EMBL/GenBank/DDBJ whole genome shotgun (WGS) entry which is preliminary data.</text>
</comment>
<dbReference type="InterPro" id="IPR036271">
    <property type="entry name" value="Tet_transcr_reg_TetR-rel_C_sf"/>
</dbReference>
<dbReference type="InterPro" id="IPR039538">
    <property type="entry name" value="BetI_C"/>
</dbReference>
<evidence type="ECO:0000256" key="5">
    <source>
        <dbReference type="PROSITE-ProRule" id="PRU00335"/>
    </source>
</evidence>